<feature type="signal peptide" evidence="1">
    <location>
        <begin position="1"/>
        <end position="18"/>
    </location>
</feature>
<gene>
    <name evidence="2" type="ORF">LSTR_LSTR003200</name>
</gene>
<sequence length="427" mass="48636">MRKICVFVLLVFVKSLASENFNTDTRLVYLYNILLFSNGGWLEMVDLLKEVNEQKMADLMRDHKELFIDNTRLAHRLLTSVIRHSMCRLLDDQFQKPAFDIIEKATKLKLSNFLNRLSSYDTTTCKEAQLYPVSTIAIDPFLTPQVLQSIKADGHLSSTVDELEDEKYSYLRDIVDDIIANKELEFIDLATSDSRISSFLIEVFSIISEGGQSRIAEKIVDIKTNQVEPGNSKALEKADYGVLQPLFKNINVFRIISMYAEYFKNTETSIFLQFMVVRHCKLHHLNKKLGKGALDVLGKAQELKLKDVKVKIEKIIAGTALPSSGSLAGSIPESGIDLQNDEMFSSLRNDKSFLKLGNDQISRIEDALSMWIDEKVQLAIVKPDFDYFFKEIFAIINSGKANKEVEKLVKKVEFIPTFIARSTYIEI</sequence>
<evidence type="ECO:0000313" key="2">
    <source>
        <dbReference type="EMBL" id="RZF48820.1"/>
    </source>
</evidence>
<evidence type="ECO:0000256" key="1">
    <source>
        <dbReference type="SAM" id="SignalP"/>
    </source>
</evidence>
<organism evidence="2 3">
    <name type="scientific">Laodelphax striatellus</name>
    <name type="common">Small brown planthopper</name>
    <name type="synonym">Delphax striatella</name>
    <dbReference type="NCBI Taxonomy" id="195883"/>
    <lineage>
        <taxon>Eukaryota</taxon>
        <taxon>Metazoa</taxon>
        <taxon>Ecdysozoa</taxon>
        <taxon>Arthropoda</taxon>
        <taxon>Hexapoda</taxon>
        <taxon>Insecta</taxon>
        <taxon>Pterygota</taxon>
        <taxon>Neoptera</taxon>
        <taxon>Paraneoptera</taxon>
        <taxon>Hemiptera</taxon>
        <taxon>Auchenorrhyncha</taxon>
        <taxon>Fulgoroidea</taxon>
        <taxon>Delphacidae</taxon>
        <taxon>Criomorphinae</taxon>
        <taxon>Laodelphax</taxon>
    </lineage>
</organism>
<keyword evidence="1" id="KW-0732">Signal</keyword>
<name>A0A482XTP4_LAOST</name>
<keyword evidence="3" id="KW-1185">Reference proteome</keyword>
<dbReference type="InParanoid" id="A0A482XTP4"/>
<dbReference type="EMBL" id="QKKF02000897">
    <property type="protein sequence ID" value="RZF48820.1"/>
    <property type="molecule type" value="Genomic_DNA"/>
</dbReference>
<comment type="caution">
    <text evidence="2">The sequence shown here is derived from an EMBL/GenBank/DDBJ whole genome shotgun (WGS) entry which is preliminary data.</text>
</comment>
<feature type="chain" id="PRO_5019784203" evidence="1">
    <location>
        <begin position="19"/>
        <end position="427"/>
    </location>
</feature>
<dbReference type="Proteomes" id="UP000291343">
    <property type="component" value="Unassembled WGS sequence"/>
</dbReference>
<accession>A0A482XTP4</accession>
<dbReference type="SMR" id="A0A482XTP4"/>
<evidence type="ECO:0000313" key="3">
    <source>
        <dbReference type="Proteomes" id="UP000291343"/>
    </source>
</evidence>
<protein>
    <submittedName>
        <fullName evidence="2">Uncharacterized protein</fullName>
    </submittedName>
</protein>
<reference evidence="2 3" key="1">
    <citation type="journal article" date="2017" name="Gigascience">
        <title>Genome sequence of the small brown planthopper, Laodelphax striatellus.</title>
        <authorList>
            <person name="Zhu J."/>
            <person name="Jiang F."/>
            <person name="Wang X."/>
            <person name="Yang P."/>
            <person name="Bao Y."/>
            <person name="Zhao W."/>
            <person name="Wang W."/>
            <person name="Lu H."/>
            <person name="Wang Q."/>
            <person name="Cui N."/>
            <person name="Li J."/>
            <person name="Chen X."/>
            <person name="Luo L."/>
            <person name="Yu J."/>
            <person name="Kang L."/>
            <person name="Cui F."/>
        </authorList>
    </citation>
    <scope>NUCLEOTIDE SEQUENCE [LARGE SCALE GENOMIC DNA]</scope>
    <source>
        <strain evidence="2">Lst14</strain>
    </source>
</reference>
<dbReference type="AlphaFoldDB" id="A0A482XTP4"/>
<proteinExistence type="predicted"/>